<keyword evidence="3" id="KW-1185">Reference proteome</keyword>
<feature type="transmembrane region" description="Helical" evidence="1">
    <location>
        <begin position="76"/>
        <end position="97"/>
    </location>
</feature>
<feature type="transmembrane region" description="Helical" evidence="1">
    <location>
        <begin position="205"/>
        <end position="231"/>
    </location>
</feature>
<evidence type="ECO:0000313" key="3">
    <source>
        <dbReference type="Proteomes" id="UP000005239"/>
    </source>
</evidence>
<organism evidence="2 3">
    <name type="scientific">Pristionchus pacificus</name>
    <name type="common">Parasitic nematode worm</name>
    <dbReference type="NCBI Taxonomy" id="54126"/>
    <lineage>
        <taxon>Eukaryota</taxon>
        <taxon>Metazoa</taxon>
        <taxon>Ecdysozoa</taxon>
        <taxon>Nematoda</taxon>
        <taxon>Chromadorea</taxon>
        <taxon>Rhabditida</taxon>
        <taxon>Rhabditina</taxon>
        <taxon>Diplogasteromorpha</taxon>
        <taxon>Diplogasteroidea</taxon>
        <taxon>Neodiplogasteridae</taxon>
        <taxon>Pristionchus</taxon>
    </lineage>
</organism>
<feature type="transmembrane region" description="Helical" evidence="1">
    <location>
        <begin position="252"/>
        <end position="276"/>
    </location>
</feature>
<dbReference type="AlphaFoldDB" id="A0A8R1UY41"/>
<sequence>MLNIRPISDHIIVLVSTSIGLISLPVKAYSLHLTLKMWTLSARHIAVVSVLLQLVSFSDFILLQFWIIYMAHSFHTAVLFIPFLYARVGGGYCIGLLCEPNYVSFHVNLIFNITLTVNLTGLFNLLILYRHQSFLRDSSPVKLGRHGIKVASVVLMAGLNILPFYQSFAQCARCDWNERGRNYGVLAIKDAIPPLVHSHAIKIDAVIVGVTVIVYMTFSVAVSVHICLIIIEYAKMITTGKLTTKITRTKQSLIQVATFGTFAAAPIALWLSLAFFEFEDDVTGLRSIIERIVPIKINWDNLYFFSRLGRTHSQRLSIFARFTIAFVLDDLSVAIHKGAQDLTFANQQRKENNRKESKSPVPAFARFLDKRPHIMPLFTCALVFEELRMGADTHNQINNERMCTEETKSETLLWCANTTWIQYPGLGNPTKQAVLAPSRLTHTKPIRATVTPFPSWIQADFQVGSKQKSKLPPGLVATWIFAWIQLGFAHQSYVDEN</sequence>
<keyword evidence="1" id="KW-1133">Transmembrane helix</keyword>
<evidence type="ECO:0008006" key="4">
    <source>
        <dbReference type="Google" id="ProtNLM"/>
    </source>
</evidence>
<keyword evidence="1" id="KW-0472">Membrane</keyword>
<reference evidence="2" key="2">
    <citation type="submission" date="2022-06" db="UniProtKB">
        <authorList>
            <consortium name="EnsemblMetazoa"/>
        </authorList>
    </citation>
    <scope>IDENTIFICATION</scope>
    <source>
        <strain evidence="2">PS312</strain>
    </source>
</reference>
<gene>
    <name evidence="2" type="primary">WBGene00279798</name>
</gene>
<dbReference type="PANTHER" id="PTHR45830:SF15">
    <property type="entry name" value="SERPENTINE RECEPTOR, CLASS I"/>
    <property type="match status" value="1"/>
</dbReference>
<keyword evidence="1" id="KW-0812">Transmembrane</keyword>
<name>A0A8R1UY41_PRIPA</name>
<evidence type="ECO:0000256" key="1">
    <source>
        <dbReference type="SAM" id="Phobius"/>
    </source>
</evidence>
<evidence type="ECO:0000313" key="2">
    <source>
        <dbReference type="EnsemblMetazoa" id="PPA41429.1"/>
    </source>
</evidence>
<dbReference type="PANTHER" id="PTHR45830">
    <property type="entry name" value="SERPENTINE RECEPTOR, CLASS I"/>
    <property type="match status" value="1"/>
</dbReference>
<feature type="transmembrane region" description="Helical" evidence="1">
    <location>
        <begin position="44"/>
        <end position="69"/>
    </location>
</feature>
<proteinExistence type="predicted"/>
<feature type="transmembrane region" description="Helical" evidence="1">
    <location>
        <begin position="12"/>
        <end position="32"/>
    </location>
</feature>
<dbReference type="Proteomes" id="UP000005239">
    <property type="component" value="Unassembled WGS sequence"/>
</dbReference>
<reference evidence="3" key="1">
    <citation type="journal article" date="2008" name="Nat. Genet.">
        <title>The Pristionchus pacificus genome provides a unique perspective on nematode lifestyle and parasitism.</title>
        <authorList>
            <person name="Dieterich C."/>
            <person name="Clifton S.W."/>
            <person name="Schuster L.N."/>
            <person name="Chinwalla A."/>
            <person name="Delehaunty K."/>
            <person name="Dinkelacker I."/>
            <person name="Fulton L."/>
            <person name="Fulton R."/>
            <person name="Godfrey J."/>
            <person name="Minx P."/>
            <person name="Mitreva M."/>
            <person name="Roeseler W."/>
            <person name="Tian H."/>
            <person name="Witte H."/>
            <person name="Yang S.P."/>
            <person name="Wilson R.K."/>
            <person name="Sommer R.J."/>
        </authorList>
    </citation>
    <scope>NUCLEOTIDE SEQUENCE [LARGE SCALE GENOMIC DNA]</scope>
    <source>
        <strain evidence="3">PS312</strain>
    </source>
</reference>
<feature type="transmembrane region" description="Helical" evidence="1">
    <location>
        <begin position="109"/>
        <end position="129"/>
    </location>
</feature>
<protein>
    <recommendedName>
        <fullName evidence="4">G protein-coupled receptor</fullName>
    </recommendedName>
</protein>
<accession>A0A8R1UY41</accession>
<dbReference type="EnsemblMetazoa" id="PPA41429.1">
    <property type="protein sequence ID" value="PPA41429.1"/>
    <property type="gene ID" value="WBGene00279798"/>
</dbReference>